<dbReference type="Proteomes" id="UP000602647">
    <property type="component" value="Unassembled WGS sequence"/>
</dbReference>
<dbReference type="AlphaFoldDB" id="A0A923STC8"/>
<evidence type="ECO:0000259" key="3">
    <source>
        <dbReference type="Pfam" id="PF26079"/>
    </source>
</evidence>
<protein>
    <submittedName>
        <fullName evidence="4">Baseplate J/gp47 family protein</fullName>
    </submittedName>
</protein>
<dbReference type="InterPro" id="IPR058531">
    <property type="entry name" value="Baseplate_J_M"/>
</dbReference>
<comment type="similarity">
    <text evidence="1">Belongs to the Mu gp47/PBSX XkdT family.</text>
</comment>
<reference evidence="4" key="1">
    <citation type="submission" date="2020-08" db="EMBL/GenBank/DDBJ databases">
        <title>Genome public.</title>
        <authorList>
            <person name="Liu C."/>
            <person name="Sun Q."/>
        </authorList>
    </citation>
    <scope>NUCLEOTIDE SEQUENCE</scope>
    <source>
        <strain evidence="4">BX12</strain>
    </source>
</reference>
<accession>A0A923STC8</accession>
<evidence type="ECO:0000313" key="5">
    <source>
        <dbReference type="Proteomes" id="UP000602647"/>
    </source>
</evidence>
<evidence type="ECO:0000313" key="4">
    <source>
        <dbReference type="EMBL" id="MBC6681299.1"/>
    </source>
</evidence>
<sequence>MDEDLDILYDETATDYDEIDEDEAIEAIEERILENVPSDIDKREGSLIYNALAPIAIELSLLYQELKLVLDEGFADTASLDYLIRRASERGISYKEATRAVVKGRFLPSSIDVLGCRFYLVDTELAYVVTKKIEDGLYELECETAGLDGNVPSGQLILDETNGNDDAANLETSEIIGILEQAVEEEDVEAFRQRYFDSIDSQAFGGNIADYKSKVLAQPGIGGVKVYPVWNGGGTVKLVILNQSFSVPDERVVEELQTLIDPEQNQGEGKGLAPIGHVVTVVAAEAVLMNLEIEVAYTGGATQETSEETMKAAVEEYLLTVRQEWGEADFETGSVVRKSYIENKLLSLPQILDVQVLTVNGNERNIELEPHQVPVMGEFTYVEGITTT</sequence>
<dbReference type="Pfam" id="PF26079">
    <property type="entry name" value="Baseplate_J_C"/>
    <property type="match status" value="1"/>
</dbReference>
<keyword evidence="5" id="KW-1185">Reference proteome</keyword>
<feature type="domain" description="Baseplate J-like central" evidence="2">
    <location>
        <begin position="203"/>
        <end position="283"/>
    </location>
</feature>
<dbReference type="EMBL" id="JACRYT010000032">
    <property type="protein sequence ID" value="MBC6681299.1"/>
    <property type="molecule type" value="Genomic_DNA"/>
</dbReference>
<feature type="domain" description="Baseplate J-like C-terminal" evidence="3">
    <location>
        <begin position="290"/>
        <end position="380"/>
    </location>
</feature>
<evidence type="ECO:0000259" key="2">
    <source>
        <dbReference type="Pfam" id="PF26078"/>
    </source>
</evidence>
<dbReference type="Pfam" id="PF26078">
    <property type="entry name" value="Baseplate_J_M"/>
    <property type="match status" value="1"/>
</dbReference>
<evidence type="ECO:0000256" key="1">
    <source>
        <dbReference type="ARBA" id="ARBA00038087"/>
    </source>
</evidence>
<dbReference type="RefSeq" id="WP_187304395.1">
    <property type="nucleotide sequence ID" value="NZ_JACRYT010000032.1"/>
</dbReference>
<dbReference type="PANTHER" id="PTHR37829:SF3">
    <property type="entry name" value="PROTEIN JAYE-RELATED"/>
    <property type="match status" value="1"/>
</dbReference>
<gene>
    <name evidence="4" type="ORF">H9L42_15930</name>
</gene>
<organism evidence="4 5">
    <name type="scientific">Zhenpiania hominis</name>
    <dbReference type="NCBI Taxonomy" id="2763644"/>
    <lineage>
        <taxon>Bacteria</taxon>
        <taxon>Bacillati</taxon>
        <taxon>Bacillota</taxon>
        <taxon>Clostridia</taxon>
        <taxon>Peptostreptococcales</taxon>
        <taxon>Anaerovoracaceae</taxon>
        <taxon>Zhenpiania</taxon>
    </lineage>
</organism>
<dbReference type="InterPro" id="IPR058530">
    <property type="entry name" value="Baseplate_J-like_C"/>
</dbReference>
<dbReference type="PANTHER" id="PTHR37829">
    <property type="entry name" value="PHAGE-LIKE ELEMENT PBSX PROTEIN XKDT"/>
    <property type="match status" value="1"/>
</dbReference>
<comment type="caution">
    <text evidence="4">The sequence shown here is derived from an EMBL/GenBank/DDBJ whole genome shotgun (WGS) entry which is preliminary data.</text>
</comment>
<name>A0A923STC8_9FIRM</name>
<dbReference type="InterPro" id="IPR052399">
    <property type="entry name" value="Phage_Baseplate_Assmbl_Protein"/>
</dbReference>
<proteinExistence type="inferred from homology"/>